<comment type="subcellular location">
    <subcellularLocation>
        <location evidence="1">Nucleus</location>
    </subcellularLocation>
</comment>
<comment type="similarity">
    <text evidence="8">Belongs to the exosome component 10/RRP6 family.</text>
</comment>
<gene>
    <name evidence="11" type="ORF">HMPREF1541_02231</name>
</gene>
<feature type="region of interest" description="Disordered" evidence="9">
    <location>
        <begin position="654"/>
        <end position="706"/>
    </location>
</feature>
<dbReference type="OrthoDB" id="2250022at2759"/>
<dbReference type="GO" id="GO:0003727">
    <property type="term" value="F:single-stranded RNA binding"/>
    <property type="evidence" value="ECO:0007669"/>
    <property type="project" value="TreeGrafter"/>
</dbReference>
<dbReference type="InParanoid" id="W2S4V3"/>
<evidence type="ECO:0000256" key="2">
    <source>
        <dbReference type="ARBA" id="ARBA00022552"/>
    </source>
</evidence>
<dbReference type="PANTHER" id="PTHR12124">
    <property type="entry name" value="POLYMYOSITIS/SCLERODERMA AUTOANTIGEN-RELATED"/>
    <property type="match status" value="1"/>
</dbReference>
<sequence length="829" mass="93086">MEEKGEHSLHGDSVSVSTDFRSYQERVTASLVAVTRQVSGLSNQDLSFHRSSSEQVSRSLDRQNAHLLRLTNKLLKVATQDASVKTPQLKDQDGIDDDWRGLVDVFDDLLEKADASLDEFTGAIKRLSPSVPDRTQTPPRPQNVPNSRFPPFKIEKPQLLFNRKVNNFETAPWKPLLSSKPHALVPLEDSIGNATTGYRNPYREEIENYQYPPRVYQQAEPIPYRPPQEAPAIYVDTEDAVAEMLQELKAADEIAVDLEHHDFHSYGGIVCLMQISTRNKDWLVDTLMPWRENLQVLNEVFANPAIVKVFHGSAMDMIWLQRDLGLYVVGLFDTYYAAEALDFPGRGLKHLLLQFVNFEAQKQYQLADWRRRPLTPQLIDYARSDTHYLLYIYDMIRNLLVENSTPDNNLVDHVLKGSKKEALQCYERFVYNAESGRGSHGWFGMITDRTLNFTPQQFAVFRALHQWRDTRGRELDESASWVLPNRALWSLSENMPSNPTSLYGTVRPVPEYLQKEEVIKEVFQLIRDAKEASRNDPQLHEAIKQNEAKYGARPQNRWRKTAPKEDSNKSHLTGLGATLKQLTENGDMAASASSSPPVEPNVTISEPKAARCKMSGLWGGIPSLHVGTNFDPTIALAAVQAIAPLPVVQMDSFTTATGNPNQTASLQEEAAPVPQSMSPADDVFTLKDESRASRKRKAEEALEPEPDVELAFRAPAPAAPEAYTRPGEGSATISAERLSAKQQRKAEKRARKAAKLEEQERQAREMVPFDYDAAEPLLEPKDVAKKDVGKSKGKVQVMNPFAKALDTGTGARRNNLAKEGAGRSMTFKS</sequence>
<dbReference type="Pfam" id="PF08066">
    <property type="entry name" value="PMC2NT"/>
    <property type="match status" value="1"/>
</dbReference>
<dbReference type="InterPro" id="IPR010997">
    <property type="entry name" value="HRDC-like_sf"/>
</dbReference>
<dbReference type="InterPro" id="IPR044876">
    <property type="entry name" value="HRDC_dom_sf"/>
</dbReference>
<keyword evidence="2" id="KW-0698">rRNA processing</keyword>
<dbReference type="EMBL" id="KB822718">
    <property type="protein sequence ID" value="ETN43073.1"/>
    <property type="molecule type" value="Genomic_DNA"/>
</dbReference>
<evidence type="ECO:0000256" key="7">
    <source>
        <dbReference type="ARBA" id="ARBA00023242"/>
    </source>
</evidence>
<dbReference type="eggNOG" id="KOG2206">
    <property type="taxonomic scope" value="Eukaryota"/>
</dbReference>
<dbReference type="GO" id="GO:0071036">
    <property type="term" value="P:nuclear polyadenylation-dependent snoRNA catabolic process"/>
    <property type="evidence" value="ECO:0007669"/>
    <property type="project" value="TreeGrafter"/>
</dbReference>
<evidence type="ECO:0000256" key="1">
    <source>
        <dbReference type="ARBA" id="ARBA00004123"/>
    </source>
</evidence>
<feature type="domain" description="HRDC" evidence="10">
    <location>
        <begin position="454"/>
        <end position="536"/>
    </location>
</feature>
<feature type="compositionally biased region" description="Basic and acidic residues" evidence="9">
    <location>
        <begin position="684"/>
        <end position="700"/>
    </location>
</feature>
<dbReference type="InterPro" id="IPR002121">
    <property type="entry name" value="HRDC_dom"/>
</dbReference>
<protein>
    <recommendedName>
        <fullName evidence="10">HRDC domain-containing protein</fullName>
    </recommendedName>
</protein>
<organism evidence="11 12">
    <name type="scientific">Cyphellophora europaea (strain CBS 101466)</name>
    <name type="common">Phialophora europaea</name>
    <dbReference type="NCBI Taxonomy" id="1220924"/>
    <lineage>
        <taxon>Eukaryota</taxon>
        <taxon>Fungi</taxon>
        <taxon>Dikarya</taxon>
        <taxon>Ascomycota</taxon>
        <taxon>Pezizomycotina</taxon>
        <taxon>Eurotiomycetes</taxon>
        <taxon>Chaetothyriomycetidae</taxon>
        <taxon>Chaetothyriales</taxon>
        <taxon>Cyphellophoraceae</taxon>
        <taxon>Cyphellophora</taxon>
    </lineage>
</organism>
<keyword evidence="4" id="KW-0378">Hydrolase</keyword>
<evidence type="ECO:0000256" key="9">
    <source>
        <dbReference type="SAM" id="MobiDB-lite"/>
    </source>
</evidence>
<dbReference type="FunCoup" id="W2S4V3">
    <property type="interactions" value="946"/>
</dbReference>
<dbReference type="GO" id="GO:0000175">
    <property type="term" value="F:3'-5'-RNA exonuclease activity"/>
    <property type="evidence" value="ECO:0007669"/>
    <property type="project" value="InterPro"/>
</dbReference>
<dbReference type="PANTHER" id="PTHR12124:SF47">
    <property type="entry name" value="EXOSOME COMPONENT 10"/>
    <property type="match status" value="1"/>
</dbReference>
<evidence type="ECO:0000313" key="11">
    <source>
        <dbReference type="EMBL" id="ETN43073.1"/>
    </source>
</evidence>
<dbReference type="GeneID" id="19969570"/>
<dbReference type="RefSeq" id="XP_008714809.1">
    <property type="nucleotide sequence ID" value="XM_008716587.1"/>
</dbReference>
<dbReference type="GO" id="GO:0071037">
    <property type="term" value="P:nuclear polyadenylation-dependent snRNA catabolic process"/>
    <property type="evidence" value="ECO:0007669"/>
    <property type="project" value="TreeGrafter"/>
</dbReference>
<dbReference type="Proteomes" id="UP000030752">
    <property type="component" value="Unassembled WGS sequence"/>
</dbReference>
<accession>W2S4V3</accession>
<dbReference type="GO" id="GO:0071039">
    <property type="term" value="P:nuclear polyadenylation-dependent CUT catabolic process"/>
    <property type="evidence" value="ECO:0007669"/>
    <property type="project" value="TreeGrafter"/>
</dbReference>
<feature type="region of interest" description="Disordered" evidence="9">
    <location>
        <begin position="127"/>
        <end position="149"/>
    </location>
</feature>
<feature type="compositionally biased region" description="Polar residues" evidence="9">
    <location>
        <begin position="654"/>
        <end position="666"/>
    </location>
</feature>
<dbReference type="GO" id="GO:0071051">
    <property type="term" value="P:poly(A)-dependent snoRNA 3'-end processing"/>
    <property type="evidence" value="ECO:0007669"/>
    <property type="project" value="TreeGrafter"/>
</dbReference>
<keyword evidence="7" id="KW-0539">Nucleus</keyword>
<dbReference type="InterPro" id="IPR012337">
    <property type="entry name" value="RNaseH-like_sf"/>
</dbReference>
<keyword evidence="12" id="KW-1185">Reference proteome</keyword>
<dbReference type="GO" id="GO:0071038">
    <property type="term" value="P:TRAMP-dependent tRNA surveillance pathway"/>
    <property type="evidence" value="ECO:0007669"/>
    <property type="project" value="TreeGrafter"/>
</dbReference>
<dbReference type="GO" id="GO:0000176">
    <property type="term" value="C:nuclear exosome (RNase complex)"/>
    <property type="evidence" value="ECO:0007669"/>
    <property type="project" value="InterPro"/>
</dbReference>
<proteinExistence type="inferred from homology"/>
<feature type="region of interest" description="Disordered" evidence="9">
    <location>
        <begin position="719"/>
        <end position="763"/>
    </location>
</feature>
<dbReference type="GO" id="GO:0000166">
    <property type="term" value="F:nucleotide binding"/>
    <property type="evidence" value="ECO:0007669"/>
    <property type="project" value="InterPro"/>
</dbReference>
<dbReference type="SMART" id="SM00341">
    <property type="entry name" value="HRDC"/>
    <property type="match status" value="1"/>
</dbReference>
<dbReference type="GO" id="GO:0000467">
    <property type="term" value="P:exonucleolytic trimming to generate mature 3'-end of 5.8S rRNA from tricistronic rRNA transcript (SSU-rRNA, 5.8S rRNA, LSU-rRNA)"/>
    <property type="evidence" value="ECO:0007669"/>
    <property type="project" value="InterPro"/>
</dbReference>
<name>W2S4V3_CYPE1</name>
<evidence type="ECO:0000256" key="3">
    <source>
        <dbReference type="ARBA" id="ARBA00022722"/>
    </source>
</evidence>
<dbReference type="GO" id="GO:0071035">
    <property type="term" value="P:nuclear polyadenylation-dependent rRNA catabolic process"/>
    <property type="evidence" value="ECO:0007669"/>
    <property type="project" value="TreeGrafter"/>
</dbReference>
<dbReference type="GO" id="GO:0071040">
    <property type="term" value="P:nuclear polyadenylation-dependent antisense transcript catabolic process"/>
    <property type="evidence" value="ECO:0007669"/>
    <property type="project" value="TreeGrafter"/>
</dbReference>
<dbReference type="Pfam" id="PF01612">
    <property type="entry name" value="DNA_pol_A_exo1"/>
    <property type="match status" value="1"/>
</dbReference>
<dbReference type="InterPro" id="IPR036397">
    <property type="entry name" value="RNaseH_sf"/>
</dbReference>
<dbReference type="InterPro" id="IPR049559">
    <property type="entry name" value="Rrp6p-like_exo"/>
</dbReference>
<dbReference type="GO" id="GO:0071044">
    <property type="term" value="P:histone mRNA catabolic process"/>
    <property type="evidence" value="ECO:0007669"/>
    <property type="project" value="TreeGrafter"/>
</dbReference>
<evidence type="ECO:0000256" key="6">
    <source>
        <dbReference type="ARBA" id="ARBA00022839"/>
    </source>
</evidence>
<evidence type="ECO:0000256" key="4">
    <source>
        <dbReference type="ARBA" id="ARBA00022801"/>
    </source>
</evidence>
<feature type="compositionally biased region" description="Basic and acidic residues" evidence="9">
    <location>
        <begin position="754"/>
        <end position="763"/>
    </location>
</feature>
<feature type="region of interest" description="Disordered" evidence="9">
    <location>
        <begin position="806"/>
        <end position="829"/>
    </location>
</feature>
<dbReference type="Pfam" id="PF00570">
    <property type="entry name" value="HRDC"/>
    <property type="match status" value="1"/>
</dbReference>
<keyword evidence="6" id="KW-0269">Exonuclease</keyword>
<evidence type="ECO:0000256" key="8">
    <source>
        <dbReference type="ARBA" id="ARBA00043957"/>
    </source>
</evidence>
<dbReference type="Gene3D" id="3.30.420.10">
    <property type="entry name" value="Ribonuclease H-like superfamily/Ribonuclease H"/>
    <property type="match status" value="1"/>
</dbReference>
<dbReference type="VEuPathDB" id="FungiDB:HMPREF1541_02231"/>
<evidence type="ECO:0000259" key="10">
    <source>
        <dbReference type="PROSITE" id="PS50967"/>
    </source>
</evidence>
<keyword evidence="5" id="KW-0271">Exosome</keyword>
<reference evidence="11 12" key="1">
    <citation type="submission" date="2013-03" db="EMBL/GenBank/DDBJ databases">
        <title>The Genome Sequence of Phialophora europaea CBS 101466.</title>
        <authorList>
            <consortium name="The Broad Institute Genomics Platform"/>
            <person name="Cuomo C."/>
            <person name="de Hoog S."/>
            <person name="Gorbushina A."/>
            <person name="Walker B."/>
            <person name="Young S.K."/>
            <person name="Zeng Q."/>
            <person name="Gargeya S."/>
            <person name="Fitzgerald M."/>
            <person name="Haas B."/>
            <person name="Abouelleil A."/>
            <person name="Allen A.W."/>
            <person name="Alvarado L."/>
            <person name="Arachchi H.M."/>
            <person name="Berlin A.M."/>
            <person name="Chapman S.B."/>
            <person name="Gainer-Dewar J."/>
            <person name="Goldberg J."/>
            <person name="Griggs A."/>
            <person name="Gujja S."/>
            <person name="Hansen M."/>
            <person name="Howarth C."/>
            <person name="Imamovic A."/>
            <person name="Ireland A."/>
            <person name="Larimer J."/>
            <person name="McCowan C."/>
            <person name="Murphy C."/>
            <person name="Pearson M."/>
            <person name="Poon T.W."/>
            <person name="Priest M."/>
            <person name="Roberts A."/>
            <person name="Saif S."/>
            <person name="Shea T."/>
            <person name="Sisk P."/>
            <person name="Sykes S."/>
            <person name="Wortman J."/>
            <person name="Nusbaum C."/>
            <person name="Birren B."/>
        </authorList>
    </citation>
    <scope>NUCLEOTIDE SEQUENCE [LARGE SCALE GENOMIC DNA]</scope>
    <source>
        <strain evidence="11 12">CBS 101466</strain>
    </source>
</reference>
<feature type="compositionally biased region" description="Basic residues" evidence="9">
    <location>
        <begin position="742"/>
        <end position="753"/>
    </location>
</feature>
<dbReference type="FunFam" id="3.30.420.10:FF:000059">
    <property type="entry name" value="Exosome complex exonuclease Rrp6"/>
    <property type="match status" value="1"/>
</dbReference>
<dbReference type="SUPFAM" id="SSF47819">
    <property type="entry name" value="HRDC-like"/>
    <property type="match status" value="1"/>
</dbReference>
<evidence type="ECO:0000256" key="5">
    <source>
        <dbReference type="ARBA" id="ARBA00022835"/>
    </source>
</evidence>
<dbReference type="PROSITE" id="PS50967">
    <property type="entry name" value="HRDC"/>
    <property type="match status" value="1"/>
</dbReference>
<dbReference type="HOGENOM" id="CLU_010129_0_1_1"/>
<feature type="compositionally biased region" description="Basic and acidic residues" evidence="9">
    <location>
        <begin position="536"/>
        <end position="547"/>
    </location>
</feature>
<evidence type="ECO:0000313" key="12">
    <source>
        <dbReference type="Proteomes" id="UP000030752"/>
    </source>
</evidence>
<dbReference type="CDD" id="cd06147">
    <property type="entry name" value="Rrp6p_like_exo"/>
    <property type="match status" value="1"/>
</dbReference>
<feature type="region of interest" description="Disordered" evidence="9">
    <location>
        <begin position="536"/>
        <end position="574"/>
    </location>
</feature>
<dbReference type="STRING" id="1220924.W2S4V3"/>
<dbReference type="InterPro" id="IPR012588">
    <property type="entry name" value="Exosome-assoc_fac_Rrp6_N"/>
</dbReference>
<keyword evidence="3" id="KW-0540">Nuclease</keyword>
<dbReference type="AlphaFoldDB" id="W2S4V3"/>
<dbReference type="SMART" id="SM00474">
    <property type="entry name" value="35EXOc"/>
    <property type="match status" value="1"/>
</dbReference>
<dbReference type="InterPro" id="IPR045092">
    <property type="entry name" value="Rrp6-like"/>
</dbReference>
<dbReference type="GO" id="GO:0005730">
    <property type="term" value="C:nucleolus"/>
    <property type="evidence" value="ECO:0007669"/>
    <property type="project" value="TreeGrafter"/>
</dbReference>
<dbReference type="InterPro" id="IPR002562">
    <property type="entry name" value="3'-5'_exonuclease_dom"/>
</dbReference>
<dbReference type="SUPFAM" id="SSF53098">
    <property type="entry name" value="Ribonuclease H-like"/>
    <property type="match status" value="1"/>
</dbReference>
<dbReference type="Gene3D" id="1.10.150.80">
    <property type="entry name" value="HRDC domain"/>
    <property type="match status" value="1"/>
</dbReference>